<dbReference type="InterPro" id="IPR052336">
    <property type="entry name" value="MlaD_Phospholipid_Transporter"/>
</dbReference>
<gene>
    <name evidence="3" type="ORF">QFW96_16965</name>
</gene>
<dbReference type="PANTHER" id="PTHR33371:SF19">
    <property type="entry name" value="MCE-FAMILY PROTEIN MCE4A"/>
    <property type="match status" value="1"/>
</dbReference>
<evidence type="ECO:0000259" key="2">
    <source>
        <dbReference type="Pfam" id="PF11887"/>
    </source>
</evidence>
<dbReference type="InterPro" id="IPR024516">
    <property type="entry name" value="Mce_C"/>
</dbReference>
<feature type="domain" description="Mce/MlaD" evidence="1">
    <location>
        <begin position="40"/>
        <end position="115"/>
    </location>
</feature>
<dbReference type="InterPro" id="IPR005693">
    <property type="entry name" value="Mce"/>
</dbReference>
<dbReference type="InterPro" id="IPR003399">
    <property type="entry name" value="Mce/MlaD"/>
</dbReference>
<keyword evidence="4" id="KW-1185">Reference proteome</keyword>
<dbReference type="EMBL" id="JASAOF010000010">
    <property type="protein sequence ID" value="MDI2030324.1"/>
    <property type="molecule type" value="Genomic_DNA"/>
</dbReference>
<dbReference type="NCBIfam" id="TIGR00996">
    <property type="entry name" value="Mtu_fam_mce"/>
    <property type="match status" value="1"/>
</dbReference>
<organism evidence="3 4">
    <name type="scientific">Saccharopolyspora ipomoeae</name>
    <dbReference type="NCBI Taxonomy" id="3042027"/>
    <lineage>
        <taxon>Bacteria</taxon>
        <taxon>Bacillati</taxon>
        <taxon>Actinomycetota</taxon>
        <taxon>Actinomycetes</taxon>
        <taxon>Pseudonocardiales</taxon>
        <taxon>Pseudonocardiaceae</taxon>
        <taxon>Saccharopolyspora</taxon>
    </lineage>
</organism>
<evidence type="ECO:0000313" key="3">
    <source>
        <dbReference type="EMBL" id="MDI2030324.1"/>
    </source>
</evidence>
<accession>A0ABT6PQV2</accession>
<reference evidence="3 4" key="1">
    <citation type="submission" date="2023-04" db="EMBL/GenBank/DDBJ databases">
        <title>Draft genome sequence of Saccharopolyspora sp. TS4A08 isolated from sweet potato rhizospheric soil.</title>
        <authorList>
            <person name="Suksaard P."/>
            <person name="Duangmal K."/>
        </authorList>
    </citation>
    <scope>NUCLEOTIDE SEQUENCE [LARGE SCALE GENOMIC DNA]</scope>
    <source>
        <strain evidence="3 4">TS4A08</strain>
    </source>
</reference>
<proteinExistence type="predicted"/>
<sequence length="399" mass="41940">MARRSERASLALRGAAAVSVLVVGAVTAVAGSAGVFTAEPEVTTTLPAAAGPVRESTPVQYRGIKVGELSQVVPDDSGARLTMKLDPERIGEIPADVRVRLLPRTLFGNQYLDLTGPELRDGTRLADGAHVPPDTSRPTAQLYTTYTRMYRLLDELEPAQLQVALTAMADSLRGRGEQLGGMIDDGAALVDEADPILRNLGSDLETVAAVGDDLRAAAPDLVRSLDNAVALSTVVVEQREDIGALLGGGIEVTDRAQRFLDANGERTVELVRSADPITDVLGANPGAFGNAKAGVDTFLDGANRAFSTGFFKIRAKASLEEPHPYTPQDCPRYGALAGPNCGRETAIGPVGSPQEDETMRRLAPLLPTPEQAPPAAPPSPDLLGLMLGPMVRGTEVMTP</sequence>
<protein>
    <submittedName>
        <fullName evidence="3">MCE family protein</fullName>
    </submittedName>
</protein>
<dbReference type="RefSeq" id="WP_281456637.1">
    <property type="nucleotide sequence ID" value="NZ_JASAOF010000010.1"/>
</dbReference>
<evidence type="ECO:0000259" key="1">
    <source>
        <dbReference type="Pfam" id="PF02470"/>
    </source>
</evidence>
<dbReference type="Pfam" id="PF02470">
    <property type="entry name" value="MlaD"/>
    <property type="match status" value="1"/>
</dbReference>
<dbReference type="PANTHER" id="PTHR33371">
    <property type="entry name" value="INTERMEMBRANE PHOSPHOLIPID TRANSPORT SYSTEM BINDING PROTEIN MLAD-RELATED"/>
    <property type="match status" value="1"/>
</dbReference>
<comment type="caution">
    <text evidence="3">The sequence shown here is derived from an EMBL/GenBank/DDBJ whole genome shotgun (WGS) entry which is preliminary data.</text>
</comment>
<dbReference type="Proteomes" id="UP001237595">
    <property type="component" value="Unassembled WGS sequence"/>
</dbReference>
<dbReference type="Pfam" id="PF11887">
    <property type="entry name" value="Mce4_CUP1"/>
    <property type="match status" value="1"/>
</dbReference>
<feature type="domain" description="Mammalian cell entry C-terminal" evidence="2">
    <location>
        <begin position="122"/>
        <end position="339"/>
    </location>
</feature>
<name>A0ABT6PQV2_9PSEU</name>
<evidence type="ECO:0000313" key="4">
    <source>
        <dbReference type="Proteomes" id="UP001237595"/>
    </source>
</evidence>